<evidence type="ECO:0000256" key="11">
    <source>
        <dbReference type="ARBA" id="ARBA00022842"/>
    </source>
</evidence>
<evidence type="ECO:0000256" key="7">
    <source>
        <dbReference type="ARBA" id="ARBA00022475"/>
    </source>
</evidence>
<dbReference type="GO" id="GO:0008818">
    <property type="term" value="F:cobalamin 5'-phosphate synthase activity"/>
    <property type="evidence" value="ECO:0007669"/>
    <property type="project" value="UniProtKB-UniRule"/>
</dbReference>
<evidence type="ECO:0000256" key="2">
    <source>
        <dbReference type="ARBA" id="ARBA00004651"/>
    </source>
</evidence>
<feature type="transmembrane region" description="Helical" evidence="19">
    <location>
        <begin position="199"/>
        <end position="216"/>
    </location>
</feature>
<dbReference type="EC" id="2.7.8.26" evidence="5 19"/>
<dbReference type="PANTHER" id="PTHR34148:SF1">
    <property type="entry name" value="ADENOSYLCOBINAMIDE-GDP RIBAZOLETRANSFERASE"/>
    <property type="match status" value="1"/>
</dbReference>
<dbReference type="PANTHER" id="PTHR34148">
    <property type="entry name" value="ADENOSYLCOBINAMIDE-GDP RIBAZOLETRANSFERASE"/>
    <property type="match status" value="1"/>
</dbReference>
<dbReference type="GO" id="GO:0009236">
    <property type="term" value="P:cobalamin biosynthetic process"/>
    <property type="evidence" value="ECO:0007669"/>
    <property type="project" value="UniProtKB-UniRule"/>
</dbReference>
<feature type="transmembrane region" description="Helical" evidence="19">
    <location>
        <begin position="34"/>
        <end position="57"/>
    </location>
</feature>
<comment type="similarity">
    <text evidence="4 19">Belongs to the CobS family.</text>
</comment>
<evidence type="ECO:0000256" key="12">
    <source>
        <dbReference type="ARBA" id="ARBA00022989"/>
    </source>
</evidence>
<evidence type="ECO:0000256" key="18">
    <source>
        <dbReference type="ARBA" id="ARBA00049504"/>
    </source>
</evidence>
<sequence>MKQILNAFYFALSYFSIIPVFVKNMEIKEETYKYTLFFLPLVGAILGLIVIALNLFLNEFFNPLYSSFVVAVIYLFLYGFLHTEAICDVVDAWFASYSGKDVYKIMKESTIGAIGALYAFCFVLLKVGIITYVLYEKQYALFLIVCIFSRLNLIYLLEYYKFSKDSFLSLAFANGSVFTLKILSLIYLIFAFIIGSNVLLLFILSLLSFYFILKVLDKKFGFVNGDCLGFTLEHTELVLLNIGLMIIL</sequence>
<dbReference type="GO" id="GO:0005886">
    <property type="term" value="C:plasma membrane"/>
    <property type="evidence" value="ECO:0007669"/>
    <property type="project" value="UniProtKB-SubCell"/>
</dbReference>
<dbReference type="HAMAP" id="MF_00719">
    <property type="entry name" value="CobS"/>
    <property type="match status" value="1"/>
</dbReference>
<proteinExistence type="inferred from homology"/>
<keyword evidence="11 19" id="KW-0460">Magnesium</keyword>
<keyword evidence="12 19" id="KW-1133">Transmembrane helix</keyword>
<evidence type="ECO:0000256" key="13">
    <source>
        <dbReference type="ARBA" id="ARBA00023136"/>
    </source>
</evidence>
<dbReference type="Proteomes" id="UP000503483">
    <property type="component" value="Chromosome"/>
</dbReference>
<dbReference type="InterPro" id="IPR003805">
    <property type="entry name" value="CobS"/>
</dbReference>
<gene>
    <name evidence="19 20" type="primary">cobS</name>
    <name evidence="20" type="ORF">AACT_2797</name>
</gene>
<dbReference type="UniPathway" id="UPA00148">
    <property type="reaction ID" value="UER00238"/>
</dbReference>
<name>A0A6M8EGS8_9BACT</name>
<evidence type="ECO:0000256" key="1">
    <source>
        <dbReference type="ARBA" id="ARBA00001946"/>
    </source>
</evidence>
<dbReference type="EMBL" id="CP042652">
    <property type="protein sequence ID" value="QKE29860.1"/>
    <property type="molecule type" value="Genomic_DNA"/>
</dbReference>
<evidence type="ECO:0000256" key="19">
    <source>
        <dbReference type="HAMAP-Rule" id="MF_00719"/>
    </source>
</evidence>
<dbReference type="Pfam" id="PF02654">
    <property type="entry name" value="CobS"/>
    <property type="match status" value="1"/>
</dbReference>
<feature type="transmembrane region" description="Helical" evidence="19">
    <location>
        <begin position="6"/>
        <end position="22"/>
    </location>
</feature>
<feature type="transmembrane region" description="Helical" evidence="19">
    <location>
        <begin position="63"/>
        <end position="81"/>
    </location>
</feature>
<evidence type="ECO:0000313" key="20">
    <source>
        <dbReference type="EMBL" id="QKE29860.1"/>
    </source>
</evidence>
<dbReference type="RefSeq" id="WP_172127988.1">
    <property type="nucleotide sequence ID" value="NZ_CP042652.1"/>
</dbReference>
<keyword evidence="10 19" id="KW-0812">Transmembrane</keyword>
<evidence type="ECO:0000313" key="21">
    <source>
        <dbReference type="Proteomes" id="UP000503483"/>
    </source>
</evidence>
<feature type="transmembrane region" description="Helical" evidence="19">
    <location>
        <begin position="139"/>
        <end position="157"/>
    </location>
</feature>
<evidence type="ECO:0000256" key="16">
    <source>
        <dbReference type="ARBA" id="ARBA00032853"/>
    </source>
</evidence>
<dbReference type="AlphaFoldDB" id="A0A6M8EGS8"/>
<feature type="transmembrane region" description="Helical" evidence="19">
    <location>
        <begin position="110"/>
        <end position="133"/>
    </location>
</feature>
<keyword evidence="13 19" id="KW-0472">Membrane</keyword>
<comment type="catalytic activity">
    <reaction evidence="18 19">
        <text>alpha-ribazole 5'-phosphate + adenosylcob(III)inamide-GDP = adenosylcob(III)alamin 5'-phosphate + GMP + H(+)</text>
        <dbReference type="Rhea" id="RHEA:23560"/>
        <dbReference type="ChEBI" id="CHEBI:15378"/>
        <dbReference type="ChEBI" id="CHEBI:57918"/>
        <dbReference type="ChEBI" id="CHEBI:58115"/>
        <dbReference type="ChEBI" id="CHEBI:60487"/>
        <dbReference type="ChEBI" id="CHEBI:60493"/>
        <dbReference type="EC" id="2.7.8.26"/>
    </reaction>
</comment>
<comment type="cofactor">
    <cofactor evidence="1 19">
        <name>Mg(2+)</name>
        <dbReference type="ChEBI" id="CHEBI:18420"/>
    </cofactor>
</comment>
<evidence type="ECO:0000256" key="5">
    <source>
        <dbReference type="ARBA" id="ARBA00013200"/>
    </source>
</evidence>
<evidence type="ECO:0000256" key="8">
    <source>
        <dbReference type="ARBA" id="ARBA00022573"/>
    </source>
</evidence>
<evidence type="ECO:0000256" key="14">
    <source>
        <dbReference type="ARBA" id="ARBA00025228"/>
    </source>
</evidence>
<evidence type="ECO:0000256" key="15">
    <source>
        <dbReference type="ARBA" id="ARBA00032605"/>
    </source>
</evidence>
<dbReference type="KEGG" id="paco:AACT_2797"/>
<reference evidence="20 21" key="1">
    <citation type="submission" date="2019-08" db="EMBL/GenBank/DDBJ databases">
        <title>Complete genome sequence of Arcobacter acticola.</title>
        <authorList>
            <person name="Miller W."/>
        </authorList>
    </citation>
    <scope>NUCLEOTIDE SEQUENCE [LARGE SCALE GENOMIC DNA]</scope>
    <source>
        <strain evidence="20 21">KCTC 52212</strain>
    </source>
</reference>
<evidence type="ECO:0000256" key="9">
    <source>
        <dbReference type="ARBA" id="ARBA00022679"/>
    </source>
</evidence>
<evidence type="ECO:0000256" key="10">
    <source>
        <dbReference type="ARBA" id="ARBA00022692"/>
    </source>
</evidence>
<keyword evidence="9 19" id="KW-0808">Transferase</keyword>
<evidence type="ECO:0000256" key="4">
    <source>
        <dbReference type="ARBA" id="ARBA00010561"/>
    </source>
</evidence>
<evidence type="ECO:0000256" key="17">
    <source>
        <dbReference type="ARBA" id="ARBA00048623"/>
    </source>
</evidence>
<evidence type="ECO:0000256" key="3">
    <source>
        <dbReference type="ARBA" id="ARBA00004663"/>
    </source>
</evidence>
<accession>A0A6M8EGS8</accession>
<keyword evidence="8 19" id="KW-0169">Cobalamin biosynthesis</keyword>
<protein>
    <recommendedName>
        <fullName evidence="6 19">Adenosylcobinamide-GDP ribazoletransferase</fullName>
        <ecNumber evidence="5 19">2.7.8.26</ecNumber>
    </recommendedName>
    <alternativeName>
        <fullName evidence="16 19">Cobalamin synthase</fullName>
    </alternativeName>
    <alternativeName>
        <fullName evidence="15 19">Cobalamin-5'-phosphate synthase</fullName>
    </alternativeName>
</protein>
<organism evidence="20 21">
    <name type="scientific">Arcobacter acticola</name>
    <dbReference type="NCBI Taxonomy" id="1849015"/>
    <lineage>
        <taxon>Bacteria</taxon>
        <taxon>Pseudomonadati</taxon>
        <taxon>Campylobacterota</taxon>
        <taxon>Epsilonproteobacteria</taxon>
        <taxon>Campylobacterales</taxon>
        <taxon>Arcobacteraceae</taxon>
        <taxon>Arcobacter</taxon>
    </lineage>
</organism>
<keyword evidence="21" id="KW-1185">Reference proteome</keyword>
<evidence type="ECO:0000256" key="6">
    <source>
        <dbReference type="ARBA" id="ARBA00015850"/>
    </source>
</evidence>
<dbReference type="GO" id="GO:0051073">
    <property type="term" value="F:adenosylcobinamide-GDP ribazoletransferase activity"/>
    <property type="evidence" value="ECO:0007669"/>
    <property type="project" value="UniProtKB-UniRule"/>
</dbReference>
<comment type="function">
    <text evidence="14 19">Joins adenosylcobinamide-GDP and alpha-ribazole to generate adenosylcobalamin (Ado-cobalamin). Also synthesizes adenosylcobalamin 5'-phosphate from adenosylcobinamide-GDP and alpha-ribazole 5'-phosphate.</text>
</comment>
<comment type="subcellular location">
    <subcellularLocation>
        <location evidence="2 19">Cell membrane</location>
        <topology evidence="2 19">Multi-pass membrane protein</topology>
    </subcellularLocation>
</comment>
<keyword evidence="7 19" id="KW-1003">Cell membrane</keyword>
<comment type="pathway">
    <text evidence="3 19">Cofactor biosynthesis; adenosylcobalamin biosynthesis; adenosylcobalamin from cob(II)yrinate a,c-diamide: step 7/7.</text>
</comment>
<comment type="catalytic activity">
    <reaction evidence="17 19">
        <text>alpha-ribazole + adenosylcob(III)inamide-GDP = adenosylcob(III)alamin + GMP + H(+)</text>
        <dbReference type="Rhea" id="RHEA:16049"/>
        <dbReference type="ChEBI" id="CHEBI:10329"/>
        <dbReference type="ChEBI" id="CHEBI:15378"/>
        <dbReference type="ChEBI" id="CHEBI:18408"/>
        <dbReference type="ChEBI" id="CHEBI:58115"/>
        <dbReference type="ChEBI" id="CHEBI:60487"/>
        <dbReference type="EC" id="2.7.8.26"/>
    </reaction>
</comment>